<keyword evidence="2" id="KW-0645">Protease</keyword>
<keyword evidence="3" id="KW-0378">Hydrolase</keyword>
<comment type="caution">
    <text evidence="7">The sequence shown here is derived from an EMBL/GenBank/DDBJ whole genome shotgun (WGS) entry which is preliminary data.</text>
</comment>
<dbReference type="InterPro" id="IPR050131">
    <property type="entry name" value="Peptidase_S8_subtilisin-like"/>
</dbReference>
<dbReference type="SUPFAM" id="SSF52743">
    <property type="entry name" value="Subtilisin-like"/>
    <property type="match status" value="1"/>
</dbReference>
<dbReference type="PRINTS" id="PR00723">
    <property type="entry name" value="SUBTILISIN"/>
</dbReference>
<dbReference type="GO" id="GO:0004252">
    <property type="term" value="F:serine-type endopeptidase activity"/>
    <property type="evidence" value="ECO:0007669"/>
    <property type="project" value="InterPro"/>
</dbReference>
<feature type="region of interest" description="Disordered" evidence="5">
    <location>
        <begin position="1"/>
        <end position="37"/>
    </location>
</feature>
<sequence length="813" mass="94310">MNRHIFLNNDKSSHPKFNRQRNVGGNKKSEEENQEEIEQNEKKIIEEYQKEKLREYNITFYAKRKNRNIKRTIQFSKYIDIIKIKFYTIFNSDLKLKFLEKYGITPIEYKDFNKTVIFEIVDLSLFEYFKNHIQAIIDSPSGTSYQNKEYNILALIYKFEFIDSKARILTYINEGVLLNFIESVDSVFIEQKEILFNYLKEKKLNYSYSEDHDSILEIQKIQKDEIQFIADNFDIIKAIVSSRTQKLRPGYNGPIRDYEFEIEFKDYITTVGIIDTGVERIQPLKNIILKNNIDHTGNGAFWDEVGHGTMVAGLVALGDEFYNNIKEIYNAKAKIFVIKVLQQDNDPLDIPRLLDDIKFAKRNYGIRIFNMSLVIPNAKKYNETFSQFSYELDKLAFEEDILIFISVGNFNSDSLKALIFEEPHPDHDYPDFFYKLDSTTQVHSCEDTNICSPSESLNNVSIGALAGNMEDIDHSDITPNELYPAYYTRKFHYDYSQTINSQIIKQKNKHLNKPDFVFYGGDLFDAKAGLEILRSPMVIDDKFYGRSCGTSLATPLITSYAAEILNEYPTLRTQTIKALLVNSANYFKPLHFKDKPETLLKSLIGFGKPNKTELIENNDNCITFIVEDSIKIGEIINIPIILPSYIKNSGNKLQFDISLCYSFLPTKDNQLDYLPLHMSFSLVKNVDVKIYENAVQKDFSIKNSITWSEDHFGIDNRQFSNSQFMSYRIQPNDFNNLNDIVALAVRCLSKNDYISELSKSSHEFSIVIKITEILTNEGKGTENLYSEMLNINNHIEILNNLDSELNPELDAEN</sequence>
<evidence type="ECO:0000313" key="7">
    <source>
        <dbReference type="EMBL" id="MDN4014341.1"/>
    </source>
</evidence>
<evidence type="ECO:0000256" key="2">
    <source>
        <dbReference type="ARBA" id="ARBA00022670"/>
    </source>
</evidence>
<dbReference type="CDD" id="cd04847">
    <property type="entry name" value="Peptidases_S8_Subtilisin_like_2"/>
    <property type="match status" value="1"/>
</dbReference>
<name>A0AAJ1VLP0_9FLAO</name>
<comment type="similarity">
    <text evidence="1">Belongs to the peptidase S8 family.</text>
</comment>
<proteinExistence type="inferred from homology"/>
<dbReference type="AlphaFoldDB" id="A0AAJ1VLP0"/>
<keyword evidence="4" id="KW-0720">Serine protease</keyword>
<dbReference type="Gene3D" id="3.40.50.200">
    <property type="entry name" value="Peptidase S8/S53 domain"/>
    <property type="match status" value="1"/>
</dbReference>
<evidence type="ECO:0000259" key="6">
    <source>
        <dbReference type="Pfam" id="PF00082"/>
    </source>
</evidence>
<protein>
    <submittedName>
        <fullName evidence="7">S8 family peptidase</fullName>
    </submittedName>
</protein>
<evidence type="ECO:0000313" key="8">
    <source>
        <dbReference type="Proteomes" id="UP001225933"/>
    </source>
</evidence>
<dbReference type="Pfam" id="PF00082">
    <property type="entry name" value="Peptidase_S8"/>
    <property type="match status" value="1"/>
</dbReference>
<dbReference type="PANTHER" id="PTHR43806:SF11">
    <property type="entry name" value="CEREVISIN-RELATED"/>
    <property type="match status" value="1"/>
</dbReference>
<dbReference type="InterPro" id="IPR036852">
    <property type="entry name" value="Peptidase_S8/S53_dom_sf"/>
</dbReference>
<feature type="domain" description="Peptidase S8/S53" evidence="6">
    <location>
        <begin position="269"/>
        <end position="607"/>
    </location>
</feature>
<gene>
    <name evidence="7" type="ORF">QX233_17865</name>
</gene>
<dbReference type="RefSeq" id="WP_214590431.1">
    <property type="nucleotide sequence ID" value="NZ_JAUHGV010000027.1"/>
</dbReference>
<reference evidence="7" key="1">
    <citation type="submission" date="2023-06" db="EMBL/GenBank/DDBJ databases">
        <title>Two Chryseobacterium gambrini strains from China.</title>
        <authorList>
            <person name="Zeng J."/>
            <person name="Wu Y."/>
        </authorList>
    </citation>
    <scope>NUCLEOTIDE SEQUENCE</scope>
    <source>
        <strain evidence="7">SQ219</strain>
    </source>
</reference>
<dbReference type="PANTHER" id="PTHR43806">
    <property type="entry name" value="PEPTIDASE S8"/>
    <property type="match status" value="1"/>
</dbReference>
<dbReference type="GO" id="GO:0006508">
    <property type="term" value="P:proteolysis"/>
    <property type="evidence" value="ECO:0007669"/>
    <property type="project" value="UniProtKB-KW"/>
</dbReference>
<evidence type="ECO:0000256" key="1">
    <source>
        <dbReference type="ARBA" id="ARBA00011073"/>
    </source>
</evidence>
<dbReference type="EMBL" id="JAUHGV010000027">
    <property type="protein sequence ID" value="MDN4014341.1"/>
    <property type="molecule type" value="Genomic_DNA"/>
</dbReference>
<evidence type="ECO:0000256" key="3">
    <source>
        <dbReference type="ARBA" id="ARBA00022801"/>
    </source>
</evidence>
<evidence type="ECO:0000256" key="4">
    <source>
        <dbReference type="ARBA" id="ARBA00022825"/>
    </source>
</evidence>
<dbReference type="InterPro" id="IPR000209">
    <property type="entry name" value="Peptidase_S8/S53_dom"/>
</dbReference>
<evidence type="ECO:0000256" key="5">
    <source>
        <dbReference type="SAM" id="MobiDB-lite"/>
    </source>
</evidence>
<organism evidence="7 8">
    <name type="scientific">Chryseobacterium gambrini</name>
    <dbReference type="NCBI Taxonomy" id="373672"/>
    <lineage>
        <taxon>Bacteria</taxon>
        <taxon>Pseudomonadati</taxon>
        <taxon>Bacteroidota</taxon>
        <taxon>Flavobacteriia</taxon>
        <taxon>Flavobacteriales</taxon>
        <taxon>Weeksellaceae</taxon>
        <taxon>Chryseobacterium group</taxon>
        <taxon>Chryseobacterium</taxon>
    </lineage>
</organism>
<dbReference type="Proteomes" id="UP001225933">
    <property type="component" value="Unassembled WGS sequence"/>
</dbReference>
<accession>A0AAJ1VLP0</accession>
<dbReference type="InterPro" id="IPR034074">
    <property type="entry name" value="Y4bN_pept_dom"/>
</dbReference>
<dbReference type="InterPro" id="IPR015500">
    <property type="entry name" value="Peptidase_S8_subtilisin-rel"/>
</dbReference>